<gene>
    <name evidence="1" type="ORF">L1987_53479</name>
</gene>
<comment type="caution">
    <text evidence="1">The sequence shown here is derived from an EMBL/GenBank/DDBJ whole genome shotgun (WGS) entry which is preliminary data.</text>
</comment>
<keyword evidence="2" id="KW-1185">Reference proteome</keyword>
<organism evidence="1 2">
    <name type="scientific">Smallanthus sonchifolius</name>
    <dbReference type="NCBI Taxonomy" id="185202"/>
    <lineage>
        <taxon>Eukaryota</taxon>
        <taxon>Viridiplantae</taxon>
        <taxon>Streptophyta</taxon>
        <taxon>Embryophyta</taxon>
        <taxon>Tracheophyta</taxon>
        <taxon>Spermatophyta</taxon>
        <taxon>Magnoliopsida</taxon>
        <taxon>eudicotyledons</taxon>
        <taxon>Gunneridae</taxon>
        <taxon>Pentapetalae</taxon>
        <taxon>asterids</taxon>
        <taxon>campanulids</taxon>
        <taxon>Asterales</taxon>
        <taxon>Asteraceae</taxon>
        <taxon>Asteroideae</taxon>
        <taxon>Heliantheae alliance</taxon>
        <taxon>Millerieae</taxon>
        <taxon>Smallanthus</taxon>
    </lineage>
</organism>
<dbReference type="EMBL" id="CM042034">
    <property type="protein sequence ID" value="KAI3763032.1"/>
    <property type="molecule type" value="Genomic_DNA"/>
</dbReference>
<evidence type="ECO:0000313" key="1">
    <source>
        <dbReference type="EMBL" id="KAI3763032.1"/>
    </source>
</evidence>
<reference evidence="1 2" key="2">
    <citation type="journal article" date="2022" name="Mol. Ecol. Resour.">
        <title>The genomes of chicory, endive, great burdock and yacon provide insights into Asteraceae paleo-polyploidization history and plant inulin production.</title>
        <authorList>
            <person name="Fan W."/>
            <person name="Wang S."/>
            <person name="Wang H."/>
            <person name="Wang A."/>
            <person name="Jiang F."/>
            <person name="Liu H."/>
            <person name="Zhao H."/>
            <person name="Xu D."/>
            <person name="Zhang Y."/>
        </authorList>
    </citation>
    <scope>NUCLEOTIDE SEQUENCE [LARGE SCALE GENOMIC DNA]</scope>
    <source>
        <strain evidence="2">cv. Yunnan</strain>
        <tissue evidence="1">Leaves</tissue>
    </source>
</reference>
<protein>
    <submittedName>
        <fullName evidence="1">Uncharacterized protein</fullName>
    </submittedName>
</protein>
<name>A0ACB9EX93_9ASTR</name>
<reference evidence="2" key="1">
    <citation type="journal article" date="2022" name="Mol. Ecol. Resour.">
        <title>The genomes of chicory, endive, great burdock and yacon provide insights into Asteraceae palaeo-polyploidization history and plant inulin production.</title>
        <authorList>
            <person name="Fan W."/>
            <person name="Wang S."/>
            <person name="Wang H."/>
            <person name="Wang A."/>
            <person name="Jiang F."/>
            <person name="Liu H."/>
            <person name="Zhao H."/>
            <person name="Xu D."/>
            <person name="Zhang Y."/>
        </authorList>
    </citation>
    <scope>NUCLEOTIDE SEQUENCE [LARGE SCALE GENOMIC DNA]</scope>
    <source>
        <strain evidence="2">cv. Yunnan</strain>
    </source>
</reference>
<accession>A0ACB9EX93</accession>
<dbReference type="Proteomes" id="UP001056120">
    <property type="component" value="Linkage Group LG17"/>
</dbReference>
<evidence type="ECO:0000313" key="2">
    <source>
        <dbReference type="Proteomes" id="UP001056120"/>
    </source>
</evidence>
<sequence>MPPRRANSSTSNPDLATLLAQLVGQMTQANNNSDGSHNIQGNGGNNPPQCTFKHFNSCNPTKFFGTEGATGLLQWFESMESTFLNSDCPDNLRVRYATSVLQKRALTWWNGEKRTRGAEVATSLSWDDLKKAMTDEFCPRNEMRKLETEFWDLAQDSGDNLAYTTRFHELSLLVPHMVTPLARGIEKYIGGLPMQIQDAVLGSNPPTLEAAIRLSATLSDNHVKAGTLTRKGSKKLVSTLAAVKDVKPESSNRNKKRKGRNFAAVTPAVPTNQVAPLGQNPKPYLGPNPQCQTCKYHHPANLPCRLCSSCGRYGHVVTTCRTRPPVHQAAPANRPNYPALPNGRACYECGDPDHFRDRCPKLHRQGGPQGRAFNINANEAQANNDVIKGTFLVNNHYASILFDTGADRSFVSLTFESRLTKQRTKLDNPYSVEISNGKSIAINSVIRNCNLELNNHEFSVDLLPMQLGSFGIIIGMDWLSKHHAEVICYEKCIRIPLSSGDTLVIFGEKPCRGLQIMSCTLAQNYLRKKYVAFLAHIVDTKDKGKKLQDIPIIRDFPEVFPEDLPGLPPTRQVEFRIDLVPGATPVAKAPYRLAPSEMQELASQLQELSSKGFIRPSHSPWGAPVLFVKKKDGSFRMCIDYRELNKLTIKNRYPLPRIDDLFDQLQGSTCFSKIDLRSGYHQLRVLDEDIPKTAFRTRYGHYEFMVMPFGLTNAPAVFMDLKNRVCKPYLDKFVIVFIDDILIYSKKKAEHEQHLRLILELLKKEQLYAKFSKFEFWLKEVQFLGHIVNDKGIHVDPAKIEAVKNWSTPKTPTEIRSFLGLAGYYRRFISNFSKIAVPLTALTHKGKSYEWGPKQEEAFQTLKHKLCNAPILTLPSGNDDFVVYCDASNQGLGCVLMQRGQVIAYASRQLKIHEKNYTTHDLELGAVVFALKIWRHYLYGTKCMVFTDHKSLQHIFNQKELNMRQRRWVELLNDYDCEIRYHPGKANVVADALSRKEHIMLHSVYIHNDIQARILKAQHTSVTEGNMYQEMACGVELLLETKANGLLYYLDRIWVPDRDDLRIFLMSESHKTRYSVHPGADKMYMGLRQQYWWPGMKKDIALFVAKCLTCSKVKAEHQKPSGLLEQPEIPVWKWENLAMDFITKLPRTSSGHDSIWVIIDRLTKSAHFLPIREDYRVEKLARIYIDEIVSRHGIPLNIISDRDSRFTSRFWQSLQSALGTRLDLSTAYHPQTDGQTERTIQTLEDILRACVIDFGGNWNSHLPLIEFSYNNSYHTSINMAPFEALYGRKCRSPICWNEIGEAQITGPELIQETTDKIFLIRDNIRVARSRQKSYADKRRKPLEFQVGDMVLLKVSPWKGVVRFGKKGKLAPRYVGPFKILERVGKVAYKLDLPSELTNVHPTFHVSNLKKCLADENLHIPLDEVRIDERMHFVEKPVEIMDREVKKLKRSRIPIVKVRWESKRGPEFTWEREDHMKTKYPHLFS</sequence>
<proteinExistence type="predicted"/>